<keyword evidence="1" id="KW-0472">Membrane</keyword>
<comment type="caution">
    <text evidence="2">The sequence shown here is derived from an EMBL/GenBank/DDBJ whole genome shotgun (WGS) entry which is preliminary data.</text>
</comment>
<reference evidence="2 3" key="1">
    <citation type="submission" date="2019-02" db="EMBL/GenBank/DDBJ databases">
        <title>Genomic Encyclopedia of Type Strains, Phase IV (KMG-IV): sequencing the most valuable type-strain genomes for metagenomic binning, comparative biology and taxonomic classification.</title>
        <authorList>
            <person name="Goeker M."/>
        </authorList>
    </citation>
    <scope>NUCLEOTIDE SEQUENCE [LARGE SCALE GENOMIC DNA]</scope>
    <source>
        <strain evidence="2 3">DSM 45622</strain>
    </source>
</reference>
<name>A0A4Q7NW85_9ACTN</name>
<organism evidence="2 3">
    <name type="scientific">Motilibacter rhizosphaerae</name>
    <dbReference type="NCBI Taxonomy" id="598652"/>
    <lineage>
        <taxon>Bacteria</taxon>
        <taxon>Bacillati</taxon>
        <taxon>Actinomycetota</taxon>
        <taxon>Actinomycetes</taxon>
        <taxon>Motilibacterales</taxon>
        <taxon>Motilibacteraceae</taxon>
        <taxon>Motilibacter</taxon>
    </lineage>
</organism>
<feature type="transmembrane region" description="Helical" evidence="1">
    <location>
        <begin position="172"/>
        <end position="194"/>
    </location>
</feature>
<sequence>MMPSARRLASWCWSHWYAVAALAAVLATLDCDLQWVPADWALFEAHGDALLHGSFDRVFDDPVVQTGPLALALVAVLGSAVRVLHLPAAPSEVAAMTAISAGCCVTVVRRVLAPTSADDTARGAGLLLATAYAVGVGAVGMDLAHPTHALIGLLWLLTALEARAGRGTRAGLLLGLATAFDSWALMGVGLLLLAQGRDRLRAAAACLAVTALSWGPEVASGSFHMGEFDWDARRGSLPALLLGLGTPVPWSYRLAQGGLAIAAGAGLALLLRRSPHAVWVAPAAVVAVRVALDPLQAAYYSDPAVYLLVAGVAALAIARDRRVLLAALALLLPGWLDAVTGSLVQWLPSTAVLVGLGVALRAPGPLPLSLPARGVRRSSSPAAARASASPR</sequence>
<keyword evidence="1" id="KW-0812">Transmembrane</keyword>
<feature type="transmembrane region" description="Helical" evidence="1">
    <location>
        <begin position="62"/>
        <end position="81"/>
    </location>
</feature>
<proteinExistence type="predicted"/>
<evidence type="ECO:0000256" key="1">
    <source>
        <dbReference type="SAM" id="Phobius"/>
    </source>
</evidence>
<accession>A0A4Q7NW85</accession>
<dbReference type="EMBL" id="SGXD01000001">
    <property type="protein sequence ID" value="RZS91434.1"/>
    <property type="molecule type" value="Genomic_DNA"/>
</dbReference>
<evidence type="ECO:0000313" key="2">
    <source>
        <dbReference type="EMBL" id="RZS91434.1"/>
    </source>
</evidence>
<dbReference type="AlphaFoldDB" id="A0A4Q7NW85"/>
<keyword evidence="3" id="KW-1185">Reference proteome</keyword>
<evidence type="ECO:0008006" key="4">
    <source>
        <dbReference type="Google" id="ProtNLM"/>
    </source>
</evidence>
<protein>
    <recommendedName>
        <fullName evidence="4">DUF2029 domain-containing protein</fullName>
    </recommendedName>
</protein>
<dbReference type="RefSeq" id="WP_130491507.1">
    <property type="nucleotide sequence ID" value="NZ_SGXD01000001.1"/>
</dbReference>
<gene>
    <name evidence="2" type="ORF">EV189_0675</name>
</gene>
<keyword evidence="1" id="KW-1133">Transmembrane helix</keyword>
<dbReference type="Proteomes" id="UP000293638">
    <property type="component" value="Unassembled WGS sequence"/>
</dbReference>
<evidence type="ECO:0000313" key="3">
    <source>
        <dbReference type="Proteomes" id="UP000293638"/>
    </source>
</evidence>